<sequence>MRYIRNTIATTAALLLSGAALSTAHAAPAAPTAQPAGANSLYAPSALVLSIGKGEEAATATVERAVTLTCTPRADGSHPAPTAACRELRAVDGEFSALKSSPSHTMCTRQWDPVVVTATGVWQGQHVSWSETYGNRCEMEGSLAEGAVFSF</sequence>
<dbReference type="EMBL" id="JBBKAJ010000022">
    <property type="protein sequence ID" value="MEJ8635691.1"/>
    <property type="molecule type" value="Genomic_DNA"/>
</dbReference>
<keyword evidence="1" id="KW-0646">Protease inhibitor</keyword>
<keyword evidence="2" id="KW-1185">Reference proteome</keyword>
<evidence type="ECO:0000313" key="1">
    <source>
        <dbReference type="EMBL" id="MEJ8635691.1"/>
    </source>
</evidence>
<organism evidence="1 2">
    <name type="scientific">Streptomyces achmelvichensis</name>
    <dbReference type="NCBI Taxonomy" id="3134111"/>
    <lineage>
        <taxon>Bacteria</taxon>
        <taxon>Bacillati</taxon>
        <taxon>Actinomycetota</taxon>
        <taxon>Actinomycetes</taxon>
        <taxon>Kitasatosporales</taxon>
        <taxon>Streptomycetaceae</taxon>
        <taxon>Streptomyces</taxon>
    </lineage>
</organism>
<name>A0ACC6PWB4_9ACTN</name>
<gene>
    <name evidence="1" type="ORF">WKI67_20140</name>
</gene>
<dbReference type="Proteomes" id="UP001377168">
    <property type="component" value="Unassembled WGS sequence"/>
</dbReference>
<comment type="caution">
    <text evidence="1">The sequence shown here is derived from an EMBL/GenBank/DDBJ whole genome shotgun (WGS) entry which is preliminary data.</text>
</comment>
<reference evidence="1" key="1">
    <citation type="submission" date="2024-03" db="EMBL/GenBank/DDBJ databases">
        <title>Novel Streptomyces species of biotechnological and ecological value are a feature of Machair soil.</title>
        <authorList>
            <person name="Prole J.R."/>
            <person name="Goodfellow M."/>
            <person name="Allenby N."/>
            <person name="Ward A.C."/>
        </authorList>
    </citation>
    <scope>NUCLEOTIDE SEQUENCE</scope>
    <source>
        <strain evidence="1">MS2.AVA.5</strain>
    </source>
</reference>
<evidence type="ECO:0000313" key="2">
    <source>
        <dbReference type="Proteomes" id="UP001377168"/>
    </source>
</evidence>
<protein>
    <submittedName>
        <fullName evidence="1">Subtilase-type protease inhibitor</fullName>
    </submittedName>
</protein>
<accession>A0ACC6PWB4</accession>
<proteinExistence type="predicted"/>